<organism evidence="2 3">
    <name type="scientific">Glossina fuscipes</name>
    <dbReference type="NCBI Taxonomy" id="7396"/>
    <lineage>
        <taxon>Eukaryota</taxon>
        <taxon>Metazoa</taxon>
        <taxon>Ecdysozoa</taxon>
        <taxon>Arthropoda</taxon>
        <taxon>Hexapoda</taxon>
        <taxon>Insecta</taxon>
        <taxon>Pterygota</taxon>
        <taxon>Neoptera</taxon>
        <taxon>Endopterygota</taxon>
        <taxon>Diptera</taxon>
        <taxon>Brachycera</taxon>
        <taxon>Muscomorpha</taxon>
        <taxon>Hippoboscoidea</taxon>
        <taxon>Glossinidae</taxon>
        <taxon>Glossina</taxon>
    </lineage>
</organism>
<dbReference type="Proteomes" id="UP000092443">
    <property type="component" value="Unplaced"/>
</dbReference>
<sequence>MKEKSMAPSEINRIKQSVEDKFAELKSALMMREKLLLRQLDVINNTYKQQQLGMAVTTTSNVTDIQFVCDNEKELLTTIRNFGRYHLTNINLALQDLYLKNEDYIEPIDDHETMFKDLNSEEIDGKAKEYNDDESVLIDFSSHKSIMAHNAKRMNNSIVNITLNEAKELIRKAKTRRETVVPPLNLEELDDEVESSIAEAVSSLSRSNESCVDSIPDVNHKYSQTQQMAKNRHMKPEITINNCNGIINLRNIASLTINCTTEDNIKAQIPLRHHVHDLHLNPDLSKANEKNFSIGSSSSNIMQTKTGSKPKSLLESIMVTTSGSTECNSSMQTTVTTSTSDNTTPASMSNYLNSPRLQSKKQKSKKTYKNEKTTHIDEHDGDFQDSSSAEVNCEFYNRLLNEIKKTMQQNPKVRTKCLNATAATIAKTEKEQPPDGVTTDNVHLHVPLEDYLNPQKPQRKRFILKNFENLRIILEAQNGGDEDVFHPVQIEQWLAEIIADTDLEPIRNADILEHSKIYTNDQEN</sequence>
<evidence type="ECO:0000313" key="4">
    <source>
        <dbReference type="RefSeq" id="XP_037879318.1"/>
    </source>
</evidence>
<feature type="compositionally biased region" description="Polar residues" evidence="1">
    <location>
        <begin position="348"/>
        <end position="357"/>
    </location>
</feature>
<protein>
    <submittedName>
        <fullName evidence="3 4">Uncharacterized protein LOC119631306</fullName>
    </submittedName>
</protein>
<dbReference type="KEGG" id="gfs:119631306"/>
<dbReference type="RefSeq" id="XP_037879318.1">
    <property type="nucleotide sequence ID" value="XM_038023390.1"/>
</dbReference>
<gene>
    <name evidence="3 4" type="primary">LOC119631306</name>
</gene>
<dbReference type="AlphaFoldDB" id="A0A8U0W2D9"/>
<evidence type="ECO:0000313" key="3">
    <source>
        <dbReference type="RefSeq" id="XP_037879317.1"/>
    </source>
</evidence>
<reference evidence="3 4" key="1">
    <citation type="submission" date="2025-04" db="UniProtKB">
        <authorList>
            <consortium name="RefSeq"/>
        </authorList>
    </citation>
    <scope>IDENTIFICATION</scope>
    <source>
        <tissue evidence="3 4">Whole body pupa</tissue>
    </source>
</reference>
<feature type="region of interest" description="Disordered" evidence="1">
    <location>
        <begin position="324"/>
        <end position="384"/>
    </location>
</feature>
<dbReference type="GeneID" id="119631306"/>
<feature type="compositionally biased region" description="Basic and acidic residues" evidence="1">
    <location>
        <begin position="368"/>
        <end position="382"/>
    </location>
</feature>
<keyword evidence="2" id="KW-1185">Reference proteome</keyword>
<proteinExistence type="predicted"/>
<dbReference type="RefSeq" id="XP_037879317.1">
    <property type="nucleotide sequence ID" value="XM_038023389.1"/>
</dbReference>
<accession>A0A8U0W2D9</accession>
<evidence type="ECO:0000256" key="1">
    <source>
        <dbReference type="SAM" id="MobiDB-lite"/>
    </source>
</evidence>
<name>A0A8U0W2D9_9MUSC</name>
<feature type="compositionally biased region" description="Low complexity" evidence="1">
    <location>
        <begin position="329"/>
        <end position="347"/>
    </location>
</feature>
<evidence type="ECO:0000313" key="2">
    <source>
        <dbReference type="Proteomes" id="UP000092443"/>
    </source>
</evidence>
<feature type="compositionally biased region" description="Basic residues" evidence="1">
    <location>
        <begin position="358"/>
        <end position="367"/>
    </location>
</feature>